<accession>A0A1B7P386</accession>
<keyword evidence="2" id="KW-1185">Reference proteome</keyword>
<evidence type="ECO:0000313" key="1">
    <source>
        <dbReference type="EMBL" id="OAX83327.1"/>
    </source>
</evidence>
<gene>
    <name evidence="1" type="ORF">ACJ72_02306</name>
</gene>
<name>A0A1B7P386_9EURO</name>
<dbReference type="Proteomes" id="UP000091918">
    <property type="component" value="Unassembled WGS sequence"/>
</dbReference>
<protein>
    <submittedName>
        <fullName evidence="1">Uncharacterized protein</fullName>
    </submittedName>
</protein>
<sequence length="75" mass="8576">MSENLSLDLIDFVAVRNIEFLRRKRKRMELAITKPLLIPLSPSIRKGAVRLFAHLEVMDPAATRQMLGTVLFAQK</sequence>
<evidence type="ECO:0000313" key="2">
    <source>
        <dbReference type="Proteomes" id="UP000091918"/>
    </source>
</evidence>
<organism evidence="1 2">
    <name type="scientific">Emergomyces africanus</name>
    <dbReference type="NCBI Taxonomy" id="1955775"/>
    <lineage>
        <taxon>Eukaryota</taxon>
        <taxon>Fungi</taxon>
        <taxon>Dikarya</taxon>
        <taxon>Ascomycota</taxon>
        <taxon>Pezizomycotina</taxon>
        <taxon>Eurotiomycetes</taxon>
        <taxon>Eurotiomycetidae</taxon>
        <taxon>Onygenales</taxon>
        <taxon>Ajellomycetaceae</taxon>
        <taxon>Emergomyces</taxon>
    </lineage>
</organism>
<reference evidence="1 2" key="1">
    <citation type="submission" date="2015-07" db="EMBL/GenBank/DDBJ databases">
        <title>Emmonsia species relationships and genome sequence.</title>
        <authorList>
            <person name="Cuomo C.A."/>
            <person name="Schwartz I.S."/>
            <person name="Kenyon C."/>
            <person name="de Hoog G.S."/>
            <person name="Govender N.P."/>
            <person name="Botha A."/>
            <person name="Moreno L."/>
            <person name="de Vries M."/>
            <person name="Munoz J.F."/>
            <person name="Stielow J.B."/>
        </authorList>
    </citation>
    <scope>NUCLEOTIDE SEQUENCE [LARGE SCALE GENOMIC DNA]</scope>
    <source>
        <strain evidence="1 2">CBS 136260</strain>
    </source>
</reference>
<dbReference type="EMBL" id="LGUA01000188">
    <property type="protein sequence ID" value="OAX83327.1"/>
    <property type="molecule type" value="Genomic_DNA"/>
</dbReference>
<comment type="caution">
    <text evidence="1">The sequence shown here is derived from an EMBL/GenBank/DDBJ whole genome shotgun (WGS) entry which is preliminary data.</text>
</comment>
<proteinExistence type="predicted"/>
<dbReference type="AlphaFoldDB" id="A0A1B7P386"/>